<proteinExistence type="predicted"/>
<keyword evidence="1" id="KW-0812">Transmembrane</keyword>
<gene>
    <name evidence="2" type="ORF">ZOSMA_23G00990</name>
</gene>
<evidence type="ECO:0000313" key="2">
    <source>
        <dbReference type="EMBL" id="KMZ68442.1"/>
    </source>
</evidence>
<accession>A0A0K9PJL2</accession>
<evidence type="ECO:0000313" key="3">
    <source>
        <dbReference type="Proteomes" id="UP000036987"/>
    </source>
</evidence>
<dbReference type="OMA" id="RIFDHEK"/>
<feature type="transmembrane region" description="Helical" evidence="1">
    <location>
        <begin position="44"/>
        <end position="62"/>
    </location>
</feature>
<dbReference type="Proteomes" id="UP000036987">
    <property type="component" value="Unassembled WGS sequence"/>
</dbReference>
<dbReference type="PANTHER" id="PTHR33597">
    <property type="entry name" value="OS02G0760400 PROTEIN"/>
    <property type="match status" value="1"/>
</dbReference>
<keyword evidence="1" id="KW-0472">Membrane</keyword>
<dbReference type="AlphaFoldDB" id="A0A0K9PJL2"/>
<comment type="caution">
    <text evidence="2">The sequence shown here is derived from an EMBL/GenBank/DDBJ whole genome shotgun (WGS) entry which is preliminary data.</text>
</comment>
<protein>
    <submittedName>
        <fullName evidence="2">Uncharacterized protein</fullName>
    </submittedName>
</protein>
<dbReference type="EMBL" id="LFYR01000839">
    <property type="protein sequence ID" value="KMZ68442.1"/>
    <property type="molecule type" value="Genomic_DNA"/>
</dbReference>
<name>A0A0K9PJL2_ZOSMR</name>
<reference evidence="3" key="1">
    <citation type="journal article" date="2016" name="Nature">
        <title>The genome of the seagrass Zostera marina reveals angiosperm adaptation to the sea.</title>
        <authorList>
            <person name="Olsen J.L."/>
            <person name="Rouze P."/>
            <person name="Verhelst B."/>
            <person name="Lin Y.-C."/>
            <person name="Bayer T."/>
            <person name="Collen J."/>
            <person name="Dattolo E."/>
            <person name="De Paoli E."/>
            <person name="Dittami S."/>
            <person name="Maumus F."/>
            <person name="Michel G."/>
            <person name="Kersting A."/>
            <person name="Lauritano C."/>
            <person name="Lohaus R."/>
            <person name="Toepel M."/>
            <person name="Tonon T."/>
            <person name="Vanneste K."/>
            <person name="Amirebrahimi M."/>
            <person name="Brakel J."/>
            <person name="Bostroem C."/>
            <person name="Chovatia M."/>
            <person name="Grimwood J."/>
            <person name="Jenkins J.W."/>
            <person name="Jueterbock A."/>
            <person name="Mraz A."/>
            <person name="Stam W.T."/>
            <person name="Tice H."/>
            <person name="Bornberg-Bauer E."/>
            <person name="Green P.J."/>
            <person name="Pearson G.A."/>
            <person name="Procaccini G."/>
            <person name="Duarte C.M."/>
            <person name="Schmutz J."/>
            <person name="Reusch T.B.H."/>
            <person name="Van de Peer Y."/>
        </authorList>
    </citation>
    <scope>NUCLEOTIDE SEQUENCE [LARGE SCALE GENOMIC DNA]</scope>
    <source>
        <strain evidence="3">cv. Finnish</strain>
    </source>
</reference>
<sequence>MKILPMQKNSCGVREGPEGSEIHGIEIRQQKVEITLPEWRVLRLVARSGLVLIYLIILPWIGTTTVLHSSNTDPIPVPVLVPGRIFDHEKITTEDGSADITESIHSVQSDDLFFMPMVFLDLKRKGIFHPGAGKSVILGDTLYTHLRLPFLQQNRLDLIGIHSISSIVSNSVDFIFVTGQIQDSTVAFINRVLKIDGIIVIPLNADSFRLHPCYLPIYVRRFGSTIVAMRKTQCTSTAANIERSRVTEE</sequence>
<evidence type="ECO:0000256" key="1">
    <source>
        <dbReference type="SAM" id="Phobius"/>
    </source>
</evidence>
<keyword evidence="3" id="KW-1185">Reference proteome</keyword>
<dbReference type="OrthoDB" id="1919622at2759"/>
<dbReference type="PANTHER" id="PTHR33597:SF11">
    <property type="entry name" value="OS07G0620600 PROTEIN"/>
    <property type="match status" value="1"/>
</dbReference>
<keyword evidence="1" id="KW-1133">Transmembrane helix</keyword>
<organism evidence="2 3">
    <name type="scientific">Zostera marina</name>
    <name type="common">Eelgrass</name>
    <dbReference type="NCBI Taxonomy" id="29655"/>
    <lineage>
        <taxon>Eukaryota</taxon>
        <taxon>Viridiplantae</taxon>
        <taxon>Streptophyta</taxon>
        <taxon>Embryophyta</taxon>
        <taxon>Tracheophyta</taxon>
        <taxon>Spermatophyta</taxon>
        <taxon>Magnoliopsida</taxon>
        <taxon>Liliopsida</taxon>
        <taxon>Zosteraceae</taxon>
        <taxon>Zostera</taxon>
    </lineage>
</organism>